<gene>
    <name evidence="1" type="ORF">ACFQ41_12185</name>
</gene>
<evidence type="ECO:0000313" key="2">
    <source>
        <dbReference type="Proteomes" id="UP001597199"/>
    </source>
</evidence>
<organism evidence="1 2">
    <name type="scientific">Lacticaseibacillus suilingensis</name>
    <dbReference type="NCBI Taxonomy" id="2799577"/>
    <lineage>
        <taxon>Bacteria</taxon>
        <taxon>Bacillati</taxon>
        <taxon>Bacillota</taxon>
        <taxon>Bacilli</taxon>
        <taxon>Lactobacillales</taxon>
        <taxon>Lactobacillaceae</taxon>
        <taxon>Lacticaseibacillus</taxon>
    </lineage>
</organism>
<dbReference type="EMBL" id="JBHTOA010000048">
    <property type="protein sequence ID" value="MFD1400067.1"/>
    <property type="molecule type" value="Genomic_DNA"/>
</dbReference>
<protein>
    <recommendedName>
        <fullName evidence="3">Glycoside hydrolase family 42 N-terminal domain-containing protein</fullName>
    </recommendedName>
</protein>
<comment type="caution">
    <text evidence="1">The sequence shown here is derived from an EMBL/GenBank/DDBJ whole genome shotgun (WGS) entry which is preliminary data.</text>
</comment>
<evidence type="ECO:0008006" key="3">
    <source>
        <dbReference type="Google" id="ProtNLM"/>
    </source>
</evidence>
<dbReference type="RefSeq" id="WP_204118426.1">
    <property type="nucleotide sequence ID" value="NZ_BOLV01000004.1"/>
</dbReference>
<evidence type="ECO:0000313" key="1">
    <source>
        <dbReference type="EMBL" id="MFD1400067.1"/>
    </source>
</evidence>
<dbReference type="Proteomes" id="UP001597199">
    <property type="component" value="Unassembled WGS sequence"/>
</dbReference>
<keyword evidence="2" id="KW-1185">Reference proteome</keyword>
<proteinExistence type="predicted"/>
<accession>A0ABW4BHV0</accession>
<name>A0ABW4BHV0_9LACO</name>
<sequence length="673" mass="76336">MFHYSLRYTLDPRTNTPIKDDKLLAFCQKAQVDNVAFFINPEELNASHLTAAQTDQWLDAIRPVAKRLADQGITTSLNPWTTIMHSDRGKTIDPSIGFDTLVDINGKKATSMGCPADPKWRNYLADRYAQYATLKPKQLWLEDDFRHYNHTPLKLACFCDRHMAIYQEKLGRKISRADFVKEMLQPGEPTPARQVYLSVARQEMIDTVHQVEQRVHAVSPDTDLALMTSFPNWHALEGRDWPGLFDALRGEGHPRVARPHLPAYNEIAPLKYSRVFEDYTRTTAAYLGDDAELFPELENYMYSPFVKSVAFTQFQIETAALVGARGILLNLFDMIGNGIDNDYHYAEMLAQSKPFLDQITEQRLQMSQTRGIKVLVDQNSSFTLHTAKGADPEELLPHETNWAALLSTFGFSTTITPLVKASHFEHEMLAISGQLLRNLSDDAITQLLHDNITLLDGESVQVLLDRDLGDLLHITESSWHGVRTGYQSFEAADGHTVEGIMDPRITMLQHTGDYLQLSYADDADVAIWSHAYNEYDEQLGNVMALINHRTIVMPMNQDPKYGWESQYVGFKQGLYQAMLSSIFDIDYLIDMPNTKLIVSTQAGLTLWLANFTLDDYQQISWHPAEPIMATHATVIARHGDQVINKRVALQQVGDRVIIPMPLPHLSMIQVQID</sequence>
<reference evidence="2" key="1">
    <citation type="journal article" date="2019" name="Int. J. Syst. Evol. Microbiol.">
        <title>The Global Catalogue of Microorganisms (GCM) 10K type strain sequencing project: providing services to taxonomists for standard genome sequencing and annotation.</title>
        <authorList>
            <consortium name="The Broad Institute Genomics Platform"/>
            <consortium name="The Broad Institute Genome Sequencing Center for Infectious Disease"/>
            <person name="Wu L."/>
            <person name="Ma J."/>
        </authorList>
    </citation>
    <scope>NUCLEOTIDE SEQUENCE [LARGE SCALE GENOMIC DNA]</scope>
    <source>
        <strain evidence="2">CCM 9110</strain>
    </source>
</reference>